<evidence type="ECO:0000313" key="7">
    <source>
        <dbReference type="EMBL" id="TKA68378.1"/>
    </source>
</evidence>
<comment type="subcellular location">
    <subcellularLocation>
        <location evidence="1">Membrane</location>
        <topology evidence="1">Multi-pass membrane protein</topology>
    </subcellularLocation>
</comment>
<dbReference type="AlphaFoldDB" id="A0A4U0WZT1"/>
<dbReference type="PANTHER" id="PTHR23502:SF23">
    <property type="entry name" value="FLUCONAZOLE RESISTANCE PROTEIN 1"/>
    <property type="match status" value="1"/>
</dbReference>
<comment type="caution">
    <text evidence="7">The sequence shown here is derived from an EMBL/GenBank/DDBJ whole genome shotgun (WGS) entry which is preliminary data.</text>
</comment>
<proteinExistence type="predicted"/>
<reference evidence="7 8" key="1">
    <citation type="submission" date="2017-03" db="EMBL/GenBank/DDBJ databases">
        <title>Genomes of endolithic fungi from Antarctica.</title>
        <authorList>
            <person name="Coleine C."/>
            <person name="Masonjones S."/>
            <person name="Stajich J.E."/>
        </authorList>
    </citation>
    <scope>NUCLEOTIDE SEQUENCE [LARGE SCALE GENOMIC DNA]</scope>
    <source>
        <strain evidence="7 8">CCFEE 5184</strain>
    </source>
</reference>
<evidence type="ECO:0000256" key="6">
    <source>
        <dbReference type="SAM" id="Phobius"/>
    </source>
</evidence>
<feature type="transmembrane region" description="Helical" evidence="6">
    <location>
        <begin position="237"/>
        <end position="259"/>
    </location>
</feature>
<name>A0A4U0WZT1_9PEZI</name>
<accession>A0A4U0WZT1</accession>
<feature type="compositionally biased region" description="Low complexity" evidence="5">
    <location>
        <begin position="48"/>
        <end position="61"/>
    </location>
</feature>
<evidence type="ECO:0000256" key="5">
    <source>
        <dbReference type="SAM" id="MobiDB-lite"/>
    </source>
</evidence>
<dbReference type="GO" id="GO:1990961">
    <property type="term" value="P:xenobiotic detoxification by transmembrane export across the plasma membrane"/>
    <property type="evidence" value="ECO:0007669"/>
    <property type="project" value="TreeGrafter"/>
</dbReference>
<dbReference type="InterPro" id="IPR036259">
    <property type="entry name" value="MFS_trans_sf"/>
</dbReference>
<feature type="transmembrane region" description="Helical" evidence="6">
    <location>
        <begin position="280"/>
        <end position="303"/>
    </location>
</feature>
<gene>
    <name evidence="7" type="ORF">B0A55_10618</name>
</gene>
<dbReference type="GO" id="GO:0005886">
    <property type="term" value="C:plasma membrane"/>
    <property type="evidence" value="ECO:0007669"/>
    <property type="project" value="TreeGrafter"/>
</dbReference>
<evidence type="ECO:0000256" key="1">
    <source>
        <dbReference type="ARBA" id="ARBA00004141"/>
    </source>
</evidence>
<keyword evidence="8" id="KW-1185">Reference proteome</keyword>
<evidence type="ECO:0000256" key="3">
    <source>
        <dbReference type="ARBA" id="ARBA00022989"/>
    </source>
</evidence>
<keyword evidence="2 6" id="KW-0812">Transmembrane</keyword>
<feature type="transmembrane region" description="Helical" evidence="6">
    <location>
        <begin position="339"/>
        <end position="357"/>
    </location>
</feature>
<protein>
    <submittedName>
        <fullName evidence="7">Uncharacterized protein</fullName>
    </submittedName>
</protein>
<sequence>MADILRESIGGQTIRFLSGNKLLLYPEEQPGFVCCPLYETESKTLEKPGSPSSDASLSPAATKQHQPSPGMDEHRVFDIPSVEDANTDSMQGLSLQKTQTLQYTRERMEEERRLGAERAAPRPIYPATSEAGEIVVDWYNSDDPANAQNWSAKKKAFVALLIKCVSLNVILQRKDLTQRTIVSNAIVKPFEIMAKDPAVLFTNIYTALTYGIYYSFFEVFALVYGPIYGFNLGETGVVFICVVVGCVVSMGIYFSYLYFVLIPDILKNGLQSAEWRLRPALSAVFGLPISLFLFVSVIGITIYATSVYIVMQCIFIYIPMSYPQYAASLFASNDLCRSLFAFAAILFARPMYINLGIGQGMSLLAGLKCHGHIRDLGAVLSWRKAESAVEVRC</sequence>
<feature type="transmembrane region" description="Helical" evidence="6">
    <location>
        <begin position="309"/>
        <end position="327"/>
    </location>
</feature>
<evidence type="ECO:0000256" key="2">
    <source>
        <dbReference type="ARBA" id="ARBA00022692"/>
    </source>
</evidence>
<dbReference type="OrthoDB" id="3357846at2759"/>
<evidence type="ECO:0000313" key="8">
    <source>
        <dbReference type="Proteomes" id="UP000309340"/>
    </source>
</evidence>
<dbReference type="STRING" id="329884.A0A4U0WZT1"/>
<organism evidence="7 8">
    <name type="scientific">Friedmanniomyces simplex</name>
    <dbReference type="NCBI Taxonomy" id="329884"/>
    <lineage>
        <taxon>Eukaryota</taxon>
        <taxon>Fungi</taxon>
        <taxon>Dikarya</taxon>
        <taxon>Ascomycota</taxon>
        <taxon>Pezizomycotina</taxon>
        <taxon>Dothideomycetes</taxon>
        <taxon>Dothideomycetidae</taxon>
        <taxon>Mycosphaerellales</taxon>
        <taxon>Teratosphaeriaceae</taxon>
        <taxon>Friedmanniomyces</taxon>
    </lineage>
</organism>
<dbReference type="EMBL" id="NAJQ01000512">
    <property type="protein sequence ID" value="TKA68378.1"/>
    <property type="molecule type" value="Genomic_DNA"/>
</dbReference>
<dbReference type="SUPFAM" id="SSF103473">
    <property type="entry name" value="MFS general substrate transporter"/>
    <property type="match status" value="1"/>
</dbReference>
<keyword evidence="4 6" id="KW-0472">Membrane</keyword>
<keyword evidence="3 6" id="KW-1133">Transmembrane helix</keyword>
<dbReference type="GO" id="GO:0015244">
    <property type="term" value="F:fluconazole transmembrane transporter activity"/>
    <property type="evidence" value="ECO:0007669"/>
    <property type="project" value="TreeGrafter"/>
</dbReference>
<dbReference type="Proteomes" id="UP000309340">
    <property type="component" value="Unassembled WGS sequence"/>
</dbReference>
<feature type="region of interest" description="Disordered" evidence="5">
    <location>
        <begin position="43"/>
        <end position="75"/>
    </location>
</feature>
<dbReference type="PANTHER" id="PTHR23502">
    <property type="entry name" value="MAJOR FACILITATOR SUPERFAMILY"/>
    <property type="match status" value="1"/>
</dbReference>
<evidence type="ECO:0000256" key="4">
    <source>
        <dbReference type="ARBA" id="ARBA00023136"/>
    </source>
</evidence>